<keyword evidence="2" id="KW-0489">Methyltransferase</keyword>
<dbReference type="CDD" id="cd02440">
    <property type="entry name" value="AdoMet_MTases"/>
    <property type="match status" value="1"/>
</dbReference>
<dbReference type="SUPFAM" id="SSF53335">
    <property type="entry name" value="S-adenosyl-L-methionine-dependent methyltransferases"/>
    <property type="match status" value="1"/>
</dbReference>
<protein>
    <submittedName>
        <fullName evidence="2">Methyltransferase domain-containing protein</fullName>
    </submittedName>
</protein>
<dbReference type="PANTHER" id="PTHR43591">
    <property type="entry name" value="METHYLTRANSFERASE"/>
    <property type="match status" value="1"/>
</dbReference>
<dbReference type="InterPro" id="IPR029063">
    <property type="entry name" value="SAM-dependent_MTases_sf"/>
</dbReference>
<organism evidence="2 3">
    <name type="scientific">Ruegeria atlantica</name>
    <dbReference type="NCBI Taxonomy" id="81569"/>
    <lineage>
        <taxon>Bacteria</taxon>
        <taxon>Pseudomonadati</taxon>
        <taxon>Pseudomonadota</taxon>
        <taxon>Alphaproteobacteria</taxon>
        <taxon>Rhodobacterales</taxon>
        <taxon>Roseobacteraceae</taxon>
        <taxon>Ruegeria</taxon>
    </lineage>
</organism>
<dbReference type="Proteomes" id="UP000597886">
    <property type="component" value="Unassembled WGS sequence"/>
</dbReference>
<dbReference type="AlphaFoldDB" id="A0AA90YXX8"/>
<dbReference type="GO" id="GO:0008168">
    <property type="term" value="F:methyltransferase activity"/>
    <property type="evidence" value="ECO:0007669"/>
    <property type="project" value="UniProtKB-KW"/>
</dbReference>
<dbReference type="InterPro" id="IPR041698">
    <property type="entry name" value="Methyltransf_25"/>
</dbReference>
<gene>
    <name evidence="2" type="ORF">GS634_08750</name>
</gene>
<proteinExistence type="predicted"/>
<dbReference type="RefSeq" id="WP_171329607.1">
    <property type="nucleotide sequence ID" value="NZ_WVRA01000002.1"/>
</dbReference>
<dbReference type="Gene3D" id="3.40.50.150">
    <property type="entry name" value="Vaccinia Virus protein VP39"/>
    <property type="match status" value="1"/>
</dbReference>
<comment type="caution">
    <text evidence="2">The sequence shown here is derived from an EMBL/GenBank/DDBJ whole genome shotgun (WGS) entry which is preliminary data.</text>
</comment>
<dbReference type="EMBL" id="WVRA01000002">
    <property type="protein sequence ID" value="NOE18210.1"/>
    <property type="molecule type" value="Genomic_DNA"/>
</dbReference>
<keyword evidence="2" id="KW-0808">Transferase</keyword>
<evidence type="ECO:0000313" key="3">
    <source>
        <dbReference type="Proteomes" id="UP000597886"/>
    </source>
</evidence>
<name>A0AA90YXX8_9RHOB</name>
<sequence length="272" mass="29364">MPDIYQSLDQQGEDTVRVVADRLEFRGEMPDFVKMRERYFDRLDWASCRRIVDLGCGTGVVTRALADRVGPECDIVGSDLAAELIKVAMEKTDAAGLAGRIRYEVADSRNTGDGQGSFDIVIAHTVISHVADPTAMLEEAARLTRPGGTIAIFDGDYASLTIGAGDPDANAMAVDAILQTVVGNPFVLRHLPFLARQAGLEVSGFIPELLAEAGQTSFFGNMIDAYVGPCIQAGAIDAETALKWAEGQKTAAREGTFFGSCNYYTYLLRKPE</sequence>
<dbReference type="GO" id="GO:0032259">
    <property type="term" value="P:methylation"/>
    <property type="evidence" value="ECO:0007669"/>
    <property type="project" value="UniProtKB-KW"/>
</dbReference>
<evidence type="ECO:0000313" key="2">
    <source>
        <dbReference type="EMBL" id="NOE18210.1"/>
    </source>
</evidence>
<accession>A0AA90YXX8</accession>
<reference evidence="2" key="1">
    <citation type="submission" date="2019-12" db="EMBL/GenBank/DDBJ databases">
        <title>Ruegeria JWLKs population differentiation of coral mucus and skeleton niches.</title>
        <authorList>
            <person name="Luo D."/>
        </authorList>
    </citation>
    <scope>NUCLEOTIDE SEQUENCE</scope>
    <source>
        <strain evidence="2">HKCCD6181</strain>
    </source>
</reference>
<dbReference type="Pfam" id="PF13649">
    <property type="entry name" value="Methyltransf_25"/>
    <property type="match status" value="1"/>
</dbReference>
<feature type="domain" description="Methyltransferase" evidence="1">
    <location>
        <begin position="51"/>
        <end position="148"/>
    </location>
</feature>
<evidence type="ECO:0000259" key="1">
    <source>
        <dbReference type="Pfam" id="PF13649"/>
    </source>
</evidence>